<dbReference type="GO" id="GO:0016020">
    <property type="term" value="C:membrane"/>
    <property type="evidence" value="ECO:0007669"/>
    <property type="project" value="UniProtKB-SubCell"/>
</dbReference>
<reference evidence="10" key="1">
    <citation type="submission" date="2022-06" db="EMBL/GenBank/DDBJ databases">
        <authorList>
            <consortium name="SYNGENTA / RWTH Aachen University"/>
        </authorList>
    </citation>
    <scope>NUCLEOTIDE SEQUENCE</scope>
</reference>
<evidence type="ECO:0000313" key="11">
    <source>
        <dbReference type="Proteomes" id="UP001153365"/>
    </source>
</evidence>
<evidence type="ECO:0000256" key="2">
    <source>
        <dbReference type="ARBA" id="ARBA00010666"/>
    </source>
</evidence>
<feature type="transmembrane region" description="Helical" evidence="8">
    <location>
        <begin position="642"/>
        <end position="660"/>
    </location>
</feature>
<comment type="subcellular location">
    <subcellularLocation>
        <location evidence="1">Membrane</location>
        <topology evidence="1">Multi-pass membrane protein</topology>
    </subcellularLocation>
</comment>
<feature type="transmembrane region" description="Helical" evidence="8">
    <location>
        <begin position="417"/>
        <end position="434"/>
    </location>
</feature>
<evidence type="ECO:0000256" key="3">
    <source>
        <dbReference type="ARBA" id="ARBA00022679"/>
    </source>
</evidence>
<comment type="caution">
    <text evidence="10">The sequence shown here is derived from an EMBL/GenBank/DDBJ whole genome shotgun (WGS) entry which is preliminary data.</text>
</comment>
<feature type="transmembrane region" description="Helical" evidence="8">
    <location>
        <begin position="672"/>
        <end position="690"/>
    </location>
</feature>
<name>A0AAV0ALM6_PHAPC</name>
<proteinExistence type="inferred from homology"/>
<dbReference type="GO" id="GO:0005975">
    <property type="term" value="P:carbohydrate metabolic process"/>
    <property type="evidence" value="ECO:0007669"/>
    <property type="project" value="UniProtKB-ARBA"/>
</dbReference>
<feature type="transmembrane region" description="Helical" evidence="8">
    <location>
        <begin position="384"/>
        <end position="401"/>
    </location>
</feature>
<dbReference type="GO" id="GO:0016740">
    <property type="term" value="F:transferase activity"/>
    <property type="evidence" value="ECO:0007669"/>
    <property type="project" value="UniProtKB-KW"/>
</dbReference>
<dbReference type="AlphaFoldDB" id="A0AAV0ALM6"/>
<feature type="transmembrane region" description="Helical" evidence="8">
    <location>
        <begin position="884"/>
        <end position="903"/>
    </location>
</feature>
<feature type="transmembrane region" description="Helical" evidence="8">
    <location>
        <begin position="12"/>
        <end position="33"/>
    </location>
</feature>
<evidence type="ECO:0000256" key="1">
    <source>
        <dbReference type="ARBA" id="ARBA00004141"/>
    </source>
</evidence>
<protein>
    <submittedName>
        <fullName evidence="10">10 TM acyl transferase domain found in Cas1p-domain-containing protein</fullName>
    </submittedName>
</protein>
<dbReference type="PANTHER" id="PTHR13533:SF1">
    <property type="entry name" value="N-ACETYLNEURAMINATE 9-O-ACETYLTRANSFERASE"/>
    <property type="match status" value="1"/>
</dbReference>
<feature type="domain" description="Cas1p 10 TM acyl transferase" evidence="9">
    <location>
        <begin position="330"/>
        <end position="775"/>
    </location>
</feature>
<keyword evidence="11" id="KW-1185">Reference proteome</keyword>
<feature type="transmembrane region" description="Helical" evidence="8">
    <location>
        <begin position="476"/>
        <end position="498"/>
    </location>
</feature>
<keyword evidence="5 8" id="KW-1133">Transmembrane helix</keyword>
<feature type="transmembrane region" description="Helical" evidence="8">
    <location>
        <begin position="344"/>
        <end position="363"/>
    </location>
</feature>
<gene>
    <name evidence="10" type="ORF">PPACK8108_LOCUS3331</name>
</gene>
<feature type="transmembrane region" description="Helical" evidence="8">
    <location>
        <begin position="612"/>
        <end position="630"/>
    </location>
</feature>
<evidence type="ECO:0000256" key="4">
    <source>
        <dbReference type="ARBA" id="ARBA00022692"/>
    </source>
</evidence>
<keyword evidence="4 8" id="KW-0812">Transmembrane</keyword>
<feature type="transmembrane region" description="Helical" evidence="8">
    <location>
        <begin position="933"/>
        <end position="956"/>
    </location>
</feature>
<comment type="similarity">
    <text evidence="2">Belongs to the PC-esterase family. CASD1 subfamily.</text>
</comment>
<evidence type="ECO:0000256" key="8">
    <source>
        <dbReference type="SAM" id="Phobius"/>
    </source>
</evidence>
<keyword evidence="6 8" id="KW-0472">Membrane</keyword>
<dbReference type="PANTHER" id="PTHR13533">
    <property type="entry name" value="N-ACETYLNEURAMINATE 9-O-ACETYLTRANSFERASE"/>
    <property type="match status" value="1"/>
</dbReference>
<evidence type="ECO:0000313" key="10">
    <source>
        <dbReference type="EMBL" id="CAH7668779.1"/>
    </source>
</evidence>
<feature type="transmembrane region" description="Helical" evidence="8">
    <location>
        <begin position="510"/>
        <end position="528"/>
    </location>
</feature>
<sequence>MSVATLSQSIINLINSFYLNSILLSLIISLASYRSLIRDRLDPYHCKALLQTGRWLDGDQHQNWQPESCTINRFDSSSINHCLSQRDVVFIGDSVTRVLFYGTIRTLDSSISSENQPKHSDRSIMTAQNITWNFIWDPFLNSSSWDHLINKSFINQLTTSSSSSSSSSSASASASASIQSSQKANTLNQQPALLVVGSGIWFLRHNLGLKPWLAKMDQLFSASLDHSNRTSVADEIVILPVELPVVEKLSIERKLTISTDEIEEMNDYNIKKLNSDLNYPIAIPTVFNRITNLSENETSDGLHFSDRLAQVQARIILNLRCNDQLPKKFPFDSTCCFRYPTPNLIQIFFILLSILPPILLLINHPKLIPYSIKKFQPLIPSKENLRSISIFSFSILLIYLADRTNLFSKEQKQFDKIQFGFLNLLALLVGILTLKESERGGDLGFLNREQTDEWKGWMQIAILIYHYLGASKVSGIYNPIRICVASYLFMTGYGHFTFYYLKKDYGLARVLNVLVRLNLLTIVLSFVMDTDYLSYYFSPLVSMWYLVIWLTMFVGHQYNDRLPVMVIKLIISASLMTILFKTQEPLQTIFKISNSILFTNWSAKEWSFRVTLDLYIVYFGMVCSLIYLKAKESFKTLDRSKIVQTSIYVSMVGMVWFFWFELSRSNKLEYNHYHPYISVLPIACFIVLRNCTPYLRSINSSFFCYFGRCSLETFIIQFHFWLAGDTKGILKIIDIESRLLNFIISSLIFVFISNEVSKSTTAITSLLCSKPKSLTTTAATATTTMRNLNGSSNSDENQRSNNSSYLPVSTVEIQDEQKLASLSSSNNYNNDTENNYDYVDEEEVEGEEASYMIVRGRRMIESQSRFKRLARVFYRGFYERSFRVRLLVWVFSLWILNLLSFVFSGKGTGGFIGRSDGGESFWDEVHLCESFHFYHFLLLMMIMKMLFIYNFPYFLVPTH</sequence>
<feature type="transmembrane region" description="Helical" evidence="8">
    <location>
        <begin position="534"/>
        <end position="555"/>
    </location>
</feature>
<dbReference type="EMBL" id="CALTRL010000607">
    <property type="protein sequence ID" value="CAH7668779.1"/>
    <property type="molecule type" value="Genomic_DNA"/>
</dbReference>
<feature type="transmembrane region" description="Helical" evidence="8">
    <location>
        <begin position="562"/>
        <end position="580"/>
    </location>
</feature>
<dbReference type="Pfam" id="PF07779">
    <property type="entry name" value="Cas1_AcylT"/>
    <property type="match status" value="1"/>
</dbReference>
<dbReference type="Proteomes" id="UP001153365">
    <property type="component" value="Unassembled WGS sequence"/>
</dbReference>
<evidence type="ECO:0000259" key="9">
    <source>
        <dbReference type="Pfam" id="PF07779"/>
    </source>
</evidence>
<evidence type="ECO:0000256" key="6">
    <source>
        <dbReference type="ARBA" id="ARBA00023136"/>
    </source>
</evidence>
<evidence type="ECO:0000256" key="5">
    <source>
        <dbReference type="ARBA" id="ARBA00022989"/>
    </source>
</evidence>
<accession>A0AAV0ALM6</accession>
<dbReference type="InterPro" id="IPR012419">
    <property type="entry name" value="Cas1_AcylTrans_dom"/>
</dbReference>
<evidence type="ECO:0000256" key="7">
    <source>
        <dbReference type="ARBA" id="ARBA00023180"/>
    </source>
</evidence>
<organism evidence="10 11">
    <name type="scientific">Phakopsora pachyrhizi</name>
    <name type="common">Asian soybean rust disease fungus</name>
    <dbReference type="NCBI Taxonomy" id="170000"/>
    <lineage>
        <taxon>Eukaryota</taxon>
        <taxon>Fungi</taxon>
        <taxon>Dikarya</taxon>
        <taxon>Basidiomycota</taxon>
        <taxon>Pucciniomycotina</taxon>
        <taxon>Pucciniomycetes</taxon>
        <taxon>Pucciniales</taxon>
        <taxon>Phakopsoraceae</taxon>
        <taxon>Phakopsora</taxon>
    </lineage>
</organism>
<keyword evidence="7" id="KW-0325">Glycoprotein</keyword>
<keyword evidence="3 10" id="KW-0808">Transferase</keyword>
<dbReference type="GO" id="GO:0005794">
    <property type="term" value="C:Golgi apparatus"/>
    <property type="evidence" value="ECO:0007669"/>
    <property type="project" value="UniProtKB-ARBA"/>
</dbReference>